<reference evidence="1 2" key="1">
    <citation type="journal article" date="2011" name="Genome Biol. Evol.">
        <title>Comparative whole genome sequence analysis of the carcinogenic bacterial model pathogen Helicobacter felis.</title>
        <authorList>
            <person name="Arnold I.C."/>
            <person name="Zigova Z."/>
            <person name="Holden M."/>
            <person name="Lawley T.D."/>
            <person name="Rad R."/>
            <person name="Dougan G."/>
            <person name="Falkow S."/>
            <person name="Bentley S.D."/>
            <person name="Muller A."/>
        </authorList>
    </citation>
    <scope>NUCLEOTIDE SEQUENCE [LARGE SCALE GENOMIC DNA]</scope>
    <source>
        <strain evidence="2">ATCC 49179 / CCUG 28539 / NCTC 12436 / CS1</strain>
    </source>
</reference>
<dbReference type="KEGG" id="hfe:HFELIS_15830"/>
<dbReference type="Proteomes" id="UP000007934">
    <property type="component" value="Chromosome"/>
</dbReference>
<dbReference type="STRING" id="936155.HFELIS_15830"/>
<name>E7ABA9_HELFC</name>
<organism evidence="1 2">
    <name type="scientific">Helicobacter felis (strain ATCC 49179 / CCUG 28539 / NCTC 12436 / CS1)</name>
    <dbReference type="NCBI Taxonomy" id="936155"/>
    <lineage>
        <taxon>Bacteria</taxon>
        <taxon>Pseudomonadati</taxon>
        <taxon>Campylobacterota</taxon>
        <taxon>Epsilonproteobacteria</taxon>
        <taxon>Campylobacterales</taxon>
        <taxon>Helicobacteraceae</taxon>
        <taxon>Helicobacter</taxon>
    </lineage>
</organism>
<evidence type="ECO:0000313" key="2">
    <source>
        <dbReference type="Proteomes" id="UP000007934"/>
    </source>
</evidence>
<proteinExistence type="predicted"/>
<protein>
    <submittedName>
        <fullName evidence="1">Replication initiation protein A</fullName>
    </submittedName>
</protein>
<dbReference type="GO" id="GO:0003887">
    <property type="term" value="F:DNA-directed DNA polymerase activity"/>
    <property type="evidence" value="ECO:0007669"/>
    <property type="project" value="InterPro"/>
</dbReference>
<accession>E7ABA9</accession>
<evidence type="ECO:0000313" key="1">
    <source>
        <dbReference type="EMBL" id="CBY83667.1"/>
    </source>
</evidence>
<dbReference type="GO" id="GO:0006270">
    <property type="term" value="P:DNA replication initiation"/>
    <property type="evidence" value="ECO:0007669"/>
    <property type="project" value="InterPro"/>
</dbReference>
<keyword evidence="2" id="KW-1185">Reference proteome</keyword>
<dbReference type="HOGENOM" id="CLU_2368983_0_0_7"/>
<gene>
    <name evidence="1" type="primary">RepA2</name>
    <name evidence="1" type="ordered locus">Hfelis_15830</name>
</gene>
<sequence>MSELESNLFFSLFNRLKDKKDTIIRFTPKELKALAGNPHMDNERLYKLVINLFNNIARANFDLIKMLDDEKVRRSKVMFFKKFEIQHDKNKKLNT</sequence>
<dbReference type="AlphaFoldDB" id="E7ABA9"/>
<dbReference type="EMBL" id="FQ670179">
    <property type="protein sequence ID" value="CBY83667.1"/>
    <property type="molecule type" value="Genomic_DNA"/>
</dbReference>